<dbReference type="OrthoDB" id="9791637at2"/>
<organism evidence="1 2">
    <name type="scientific">Rhodococcus ruber</name>
    <dbReference type="NCBI Taxonomy" id="1830"/>
    <lineage>
        <taxon>Bacteria</taxon>
        <taxon>Bacillati</taxon>
        <taxon>Actinomycetota</taxon>
        <taxon>Actinomycetes</taxon>
        <taxon>Mycobacteriales</taxon>
        <taxon>Nocardiaceae</taxon>
        <taxon>Rhodococcus</taxon>
    </lineage>
</organism>
<dbReference type="InterPro" id="IPR011051">
    <property type="entry name" value="RmlC_Cupin_sf"/>
</dbReference>
<gene>
    <name evidence="1" type="ORF">RHRU231_750186</name>
</gene>
<sequence length="153" mass="15888">MTENTELCRMGEGRRLTLPDATVTALSTGAHAGGAYELFLVEAPRTEPPPLHAEPWAKSYHVLSGRILVRAAATGHELAAGDTITLAPGTVNSFTVLTDAATFLLIAAGTSMGGFFGAVDALGRERPPDETGRALREVADRYGVALATEAGAP</sequence>
<dbReference type="InterPro" id="IPR014710">
    <property type="entry name" value="RmlC-like_jellyroll"/>
</dbReference>
<dbReference type="SUPFAM" id="SSF51182">
    <property type="entry name" value="RmlC-like cupins"/>
    <property type="match status" value="1"/>
</dbReference>
<evidence type="ECO:0000313" key="1">
    <source>
        <dbReference type="EMBL" id="CDZ90839.1"/>
    </source>
</evidence>
<dbReference type="RefSeq" id="WP_040274003.1">
    <property type="nucleotide sequence ID" value="NZ_CP029146.1"/>
</dbReference>
<reference evidence="1 2" key="1">
    <citation type="journal article" date="2014" name="Genome Announc.">
        <title>Draft Genome Sequence of Propane- and Butane-Oxidizing Actinobacterium Rhodococcus ruber IEGM 231.</title>
        <authorList>
            <person name="Ivshina I.B."/>
            <person name="Kuyukina M.S."/>
            <person name="Krivoruchko A.V."/>
            <person name="Barbe V."/>
            <person name="Fischer C."/>
        </authorList>
    </citation>
    <scope>NUCLEOTIDE SEQUENCE [LARGE SCALE GENOMIC DNA]</scope>
</reference>
<evidence type="ECO:0008006" key="3">
    <source>
        <dbReference type="Google" id="ProtNLM"/>
    </source>
</evidence>
<dbReference type="AlphaFoldDB" id="A0A098BQ49"/>
<dbReference type="EMBL" id="CCSD01000089">
    <property type="protein sequence ID" value="CDZ90839.1"/>
    <property type="molecule type" value="Genomic_DNA"/>
</dbReference>
<dbReference type="Gene3D" id="2.60.120.10">
    <property type="entry name" value="Jelly Rolls"/>
    <property type="match status" value="1"/>
</dbReference>
<evidence type="ECO:0000313" key="2">
    <source>
        <dbReference type="Proteomes" id="UP000042997"/>
    </source>
</evidence>
<proteinExistence type="predicted"/>
<protein>
    <recommendedName>
        <fullName evidence="3">Cupin domain-containing protein</fullName>
    </recommendedName>
</protein>
<name>A0A098BQ49_9NOCA</name>
<accession>A0A098BQ49</accession>
<dbReference type="Proteomes" id="UP000042997">
    <property type="component" value="Unassembled WGS sequence"/>
</dbReference>